<evidence type="ECO:0000256" key="9">
    <source>
        <dbReference type="ARBA" id="ARBA00023180"/>
    </source>
</evidence>
<reference evidence="17" key="3">
    <citation type="submission" date="2025-09" db="UniProtKB">
        <authorList>
            <consortium name="Ensembl"/>
        </authorList>
    </citation>
    <scope>IDENTIFICATION</scope>
</reference>
<keyword evidence="18" id="KW-1185">Reference proteome</keyword>
<evidence type="ECO:0000313" key="18">
    <source>
        <dbReference type="Proteomes" id="UP000314980"/>
    </source>
</evidence>
<dbReference type="InterPro" id="IPR006214">
    <property type="entry name" value="Bax_inhibitor_1-related"/>
</dbReference>
<evidence type="ECO:0000256" key="10">
    <source>
        <dbReference type="ARBA" id="ARBA00023257"/>
    </source>
</evidence>
<protein>
    <recommendedName>
        <fullName evidence="14">Protein lifeguard 2</fullName>
    </recommendedName>
    <alternativeName>
        <fullName evidence="15">Fas apoptotic inhibitory molecule 2</fullName>
    </alternativeName>
</protein>
<dbReference type="CDD" id="cd10428">
    <property type="entry name" value="LFG_like"/>
    <property type="match status" value="1"/>
</dbReference>
<organism evidence="17 18">
    <name type="scientific">Lates calcarifer</name>
    <name type="common">Barramundi</name>
    <name type="synonym">Holocentrus calcarifer</name>
    <dbReference type="NCBI Taxonomy" id="8187"/>
    <lineage>
        <taxon>Eukaryota</taxon>
        <taxon>Metazoa</taxon>
        <taxon>Chordata</taxon>
        <taxon>Craniata</taxon>
        <taxon>Vertebrata</taxon>
        <taxon>Euteleostomi</taxon>
        <taxon>Actinopterygii</taxon>
        <taxon>Neopterygii</taxon>
        <taxon>Teleostei</taxon>
        <taxon>Neoteleostei</taxon>
        <taxon>Acanthomorphata</taxon>
        <taxon>Carangaria</taxon>
        <taxon>Carangaria incertae sedis</taxon>
        <taxon>Centropomidae</taxon>
        <taxon>Lates</taxon>
    </lineage>
</organism>
<evidence type="ECO:0000256" key="1">
    <source>
        <dbReference type="ARBA" id="ARBA00004285"/>
    </source>
</evidence>
<keyword evidence="8 16" id="KW-0472">Membrane</keyword>
<evidence type="ECO:0000256" key="12">
    <source>
        <dbReference type="ARBA" id="ARBA00038174"/>
    </source>
</evidence>
<dbReference type="Pfam" id="PF01027">
    <property type="entry name" value="Bax1-I"/>
    <property type="match status" value="1"/>
</dbReference>
<evidence type="ECO:0000256" key="8">
    <source>
        <dbReference type="ARBA" id="ARBA00023136"/>
    </source>
</evidence>
<keyword evidence="4 16" id="KW-0812">Transmembrane</keyword>
<evidence type="ECO:0000256" key="5">
    <source>
        <dbReference type="ARBA" id="ARBA00022703"/>
    </source>
</evidence>
<dbReference type="GO" id="GO:0045121">
    <property type="term" value="C:membrane raft"/>
    <property type="evidence" value="ECO:0007669"/>
    <property type="project" value="UniProtKB-SubCell"/>
</dbReference>
<reference evidence="17" key="2">
    <citation type="submission" date="2025-08" db="UniProtKB">
        <authorList>
            <consortium name="Ensembl"/>
        </authorList>
    </citation>
    <scope>IDENTIFICATION</scope>
</reference>
<dbReference type="Proteomes" id="UP000314980">
    <property type="component" value="Unassembled WGS sequence"/>
</dbReference>
<evidence type="ECO:0000256" key="3">
    <source>
        <dbReference type="ARBA" id="ARBA00022475"/>
    </source>
</evidence>
<feature type="transmembrane region" description="Helical" evidence="16">
    <location>
        <begin position="240"/>
        <end position="262"/>
    </location>
</feature>
<feature type="transmembrane region" description="Helical" evidence="16">
    <location>
        <begin position="179"/>
        <end position="199"/>
    </location>
</feature>
<dbReference type="GO" id="GO:0005794">
    <property type="term" value="C:Golgi apparatus"/>
    <property type="evidence" value="ECO:0007669"/>
    <property type="project" value="TreeGrafter"/>
</dbReference>
<feature type="transmembrane region" description="Helical" evidence="16">
    <location>
        <begin position="87"/>
        <end position="107"/>
    </location>
</feature>
<keyword evidence="5" id="KW-0053">Apoptosis</keyword>
<keyword evidence="7" id="KW-0770">Synapse</keyword>
<evidence type="ECO:0000256" key="11">
    <source>
        <dbReference type="ARBA" id="ARBA00034100"/>
    </source>
</evidence>
<feature type="transmembrane region" description="Helical" evidence="16">
    <location>
        <begin position="148"/>
        <end position="167"/>
    </location>
</feature>
<feature type="transmembrane region" description="Helical" evidence="16">
    <location>
        <begin position="211"/>
        <end position="234"/>
    </location>
</feature>
<accession>A0A4W6FL92</accession>
<comment type="subcellular location">
    <subcellularLocation>
        <location evidence="2">Cell membrane</location>
        <topology evidence="2">Multi-pass membrane protein</topology>
    </subcellularLocation>
    <subcellularLocation>
        <location evidence="1">Membrane raft</location>
    </subcellularLocation>
    <subcellularLocation>
        <location evidence="11">Postsynaptic cell membrane</location>
    </subcellularLocation>
</comment>
<evidence type="ECO:0000313" key="17">
    <source>
        <dbReference type="Ensembl" id="ENSLCAP00010051298.1"/>
    </source>
</evidence>
<reference evidence="18" key="1">
    <citation type="submission" date="2015-09" db="EMBL/GenBank/DDBJ databases">
        <authorList>
            <person name="Sai Rama Sridatta P."/>
        </authorList>
    </citation>
    <scope>NUCLEOTIDE SEQUENCE [LARGE SCALE GENOMIC DNA]</scope>
</reference>
<dbReference type="Ensembl" id="ENSLCAT00010052636.1">
    <property type="protein sequence ID" value="ENSLCAP00010051298.1"/>
    <property type="gene ID" value="ENSLCAG00010023855.1"/>
</dbReference>
<evidence type="ECO:0000256" key="2">
    <source>
        <dbReference type="ARBA" id="ARBA00004651"/>
    </source>
</evidence>
<feature type="transmembrane region" description="Helical" evidence="16">
    <location>
        <begin position="274"/>
        <end position="296"/>
    </location>
</feature>
<sequence>LSCYQLSLANKATNGSSSGQALVAPAPPSYEEATAGKFIAEKCIVNPKSFKQMYSPGTSAPCYNDVEMLTEFTWDDRNIRRVFIRKVYAILMIQLLVTLAIVALFTFCDPVKDYIQSNPGWYWASYAVFFVTYLTLSCCSAPRRQFPWNLILLAIFVSTRFETFVLHVSCFNSFYNTKSVVMCLGITVAVCLLVTIFSFQTKFDVTSYQGVLFVFCMVMFISGLVLALVLPFQYVPWLDAIYAALGAILFTMFLAFDTQLLMGNKRYTMSPEEYVFATLNIYLDIIYIFSFFLQIFGTKQE</sequence>
<dbReference type="GeneTree" id="ENSGT01050000244890"/>
<keyword evidence="3" id="KW-1003">Cell membrane</keyword>
<dbReference type="GO" id="GO:0005783">
    <property type="term" value="C:endoplasmic reticulum"/>
    <property type="evidence" value="ECO:0007669"/>
    <property type="project" value="TreeGrafter"/>
</dbReference>
<dbReference type="PANTHER" id="PTHR23291">
    <property type="entry name" value="BAX INHIBITOR-RELATED"/>
    <property type="match status" value="1"/>
</dbReference>
<gene>
    <name evidence="17" type="primary">FAIM2</name>
</gene>
<dbReference type="GO" id="GO:0045211">
    <property type="term" value="C:postsynaptic membrane"/>
    <property type="evidence" value="ECO:0007669"/>
    <property type="project" value="UniProtKB-SubCell"/>
</dbReference>
<comment type="subunit">
    <text evidence="13">Interacts with FAS/TNFRSF6 and BAX.</text>
</comment>
<dbReference type="GO" id="GO:0006915">
    <property type="term" value="P:apoptotic process"/>
    <property type="evidence" value="ECO:0007669"/>
    <property type="project" value="UniProtKB-KW"/>
</dbReference>
<name>A0A4W6FL92_LATCA</name>
<dbReference type="GO" id="GO:2001234">
    <property type="term" value="P:negative regulation of apoptotic signaling pathway"/>
    <property type="evidence" value="ECO:0007669"/>
    <property type="project" value="TreeGrafter"/>
</dbReference>
<keyword evidence="6 16" id="KW-1133">Transmembrane helix</keyword>
<evidence type="ECO:0000256" key="14">
    <source>
        <dbReference type="ARBA" id="ARBA00040576"/>
    </source>
</evidence>
<dbReference type="InParanoid" id="A0A4W6FL92"/>
<evidence type="ECO:0000256" key="15">
    <source>
        <dbReference type="ARBA" id="ARBA00042941"/>
    </source>
</evidence>
<evidence type="ECO:0000256" key="16">
    <source>
        <dbReference type="RuleBase" id="RU004379"/>
    </source>
</evidence>
<evidence type="ECO:0000256" key="13">
    <source>
        <dbReference type="ARBA" id="ARBA00038784"/>
    </source>
</evidence>
<proteinExistence type="inferred from homology"/>
<evidence type="ECO:0000256" key="7">
    <source>
        <dbReference type="ARBA" id="ARBA00023018"/>
    </source>
</evidence>
<keyword evidence="10" id="KW-0628">Postsynaptic cell membrane</keyword>
<evidence type="ECO:0000256" key="6">
    <source>
        <dbReference type="ARBA" id="ARBA00022989"/>
    </source>
</evidence>
<dbReference type="PANTHER" id="PTHR23291:SF18">
    <property type="entry name" value="PROTEIN LIFEGUARD 2"/>
    <property type="match status" value="1"/>
</dbReference>
<feature type="transmembrane region" description="Helical" evidence="16">
    <location>
        <begin position="119"/>
        <end position="136"/>
    </location>
</feature>
<comment type="similarity">
    <text evidence="12">Belongs to the BI1 family. LFG subfamily.</text>
</comment>
<evidence type="ECO:0000256" key="4">
    <source>
        <dbReference type="ARBA" id="ARBA00022692"/>
    </source>
</evidence>
<dbReference type="FunCoup" id="A0A4W6FL92">
    <property type="interactions" value="2"/>
</dbReference>
<dbReference type="AlphaFoldDB" id="A0A4W6FL92"/>
<keyword evidence="9" id="KW-0325">Glycoprotein</keyword>